<evidence type="ECO:0000256" key="9">
    <source>
        <dbReference type="ARBA" id="ARBA00023077"/>
    </source>
</evidence>
<evidence type="ECO:0000313" key="17">
    <source>
        <dbReference type="Proteomes" id="UP000238493"/>
    </source>
</evidence>
<evidence type="ECO:0000259" key="14">
    <source>
        <dbReference type="Pfam" id="PF00593"/>
    </source>
</evidence>
<evidence type="ECO:0000256" key="1">
    <source>
        <dbReference type="ARBA" id="ARBA00004571"/>
    </source>
</evidence>
<evidence type="ECO:0000256" key="5">
    <source>
        <dbReference type="ARBA" id="ARBA00022496"/>
    </source>
</evidence>
<gene>
    <name evidence="16" type="ORF">C3731_02595</name>
</gene>
<dbReference type="RefSeq" id="WP_104754155.1">
    <property type="nucleotide sequence ID" value="NZ_PTRC01000006.1"/>
</dbReference>
<keyword evidence="17" id="KW-1185">Reference proteome</keyword>
<name>A0A2S7J4F1_9HYPH</name>
<accession>A0A2S7J4F1</accession>
<keyword evidence="11 12" id="KW-0998">Cell outer membrane</keyword>
<comment type="subcellular location">
    <subcellularLocation>
        <location evidence="1 12">Cell outer membrane</location>
        <topology evidence="1 12">Multi-pass membrane protein</topology>
    </subcellularLocation>
</comment>
<dbReference type="InterPro" id="IPR039426">
    <property type="entry name" value="TonB-dep_rcpt-like"/>
</dbReference>
<keyword evidence="7" id="KW-0408">Iron</keyword>
<dbReference type="InterPro" id="IPR000531">
    <property type="entry name" value="Beta-barrel_TonB"/>
</dbReference>
<dbReference type="OrthoDB" id="9760333at2"/>
<keyword evidence="8" id="KW-0406">Ion transport</keyword>
<keyword evidence="4 12" id="KW-1134">Transmembrane beta strand</keyword>
<feature type="domain" description="TonB-dependent receptor-like beta-barrel" evidence="14">
    <location>
        <begin position="261"/>
        <end position="691"/>
    </location>
</feature>
<comment type="similarity">
    <text evidence="12 13">Belongs to the TonB-dependent receptor family.</text>
</comment>
<keyword evidence="9 13" id="KW-0798">TonB box</keyword>
<dbReference type="CDD" id="cd01347">
    <property type="entry name" value="ligand_gated_channel"/>
    <property type="match status" value="1"/>
</dbReference>
<keyword evidence="10 12" id="KW-0472">Membrane</keyword>
<dbReference type="AlphaFoldDB" id="A0A2S7J4F1"/>
<keyword evidence="6 12" id="KW-0812">Transmembrane</keyword>
<reference evidence="16 17" key="1">
    <citation type="submission" date="2018-02" db="EMBL/GenBank/DDBJ databases">
        <title>Draft genome sequence of Ochrobactrum oryzae found in Brazil.</title>
        <authorList>
            <person name="Cerdeira L."/>
            <person name="Andrade F."/>
            <person name="Zacariotto T."/>
            <person name="Barbosa B."/>
            <person name="Santos S."/>
            <person name="Cassetari V."/>
            <person name="Lincopan N."/>
        </authorList>
    </citation>
    <scope>NUCLEOTIDE SEQUENCE [LARGE SCALE GENOMIC DNA]</scope>
    <source>
        <strain evidence="16 17">OA447</strain>
    </source>
</reference>
<evidence type="ECO:0000313" key="16">
    <source>
        <dbReference type="EMBL" id="PQA75124.1"/>
    </source>
</evidence>
<comment type="caution">
    <text evidence="16">The sequence shown here is derived from an EMBL/GenBank/DDBJ whole genome shotgun (WGS) entry which is preliminary data.</text>
</comment>
<evidence type="ECO:0000259" key="15">
    <source>
        <dbReference type="Pfam" id="PF07715"/>
    </source>
</evidence>
<dbReference type="Gene3D" id="2.40.170.20">
    <property type="entry name" value="TonB-dependent receptor, beta-barrel domain"/>
    <property type="match status" value="1"/>
</dbReference>
<dbReference type="EMBL" id="PTRC01000006">
    <property type="protein sequence ID" value="PQA75124.1"/>
    <property type="molecule type" value="Genomic_DNA"/>
</dbReference>
<evidence type="ECO:0000256" key="6">
    <source>
        <dbReference type="ARBA" id="ARBA00022692"/>
    </source>
</evidence>
<protein>
    <recommendedName>
        <fullName evidence="2">Heme transporter BhuA</fullName>
    </recommendedName>
</protein>
<dbReference type="Proteomes" id="UP000238493">
    <property type="component" value="Unassembled WGS sequence"/>
</dbReference>
<sequence length="725" mass="78631">MRIKQFLPIKNTVVRSSLNSTAFQKWKAPKYLLPPFFLAFAAAASAQPAEKKPRLTQETTVLDPIIITARKAEEDLSKVPESVTTVSFDQMSSNPLQAVQAVAAHSPNMNWANWGAAGTYLSIRGVSSLGGPSNNADGTVSFSIDGVPGSMLSLTNNLLDVQRVEVMRGPQGTLWGANSLGGAVNVITNQPDGTRDIHVTTEIGSHGYRMGEAVVGGNIVPDMLDGRMAFRFNNFDGDMGSLYTDDLGERKIGAFRGGLRFTGQDGTTVTLSGSYARDKGNSPFFLLKDAPGFPISGSLTEPHQDVRQSGLTLNVQHEFDSFRFTSITGYQRNTVDGYVDSTDSLVYDRLGIPPAFQLSQPSITNDAERIWSQEFRLNSLDDAPFRWVVGATVAHSDAEREFNLAAAPGVNETTHLKTFNSGIFGDVSIPLTDRLTLSLGGRYSYDDIRLRNSNSAGLPSLSGRNSITDSYFTGRAALSYQWSDDALIYASVARGHSTRIFPLYSTPVLGVVADAYPAATGWTYEAGAKVKMLDDRLEIDGSIFYNDIQNGVLTYLDASSAQFFTTYQDYDTAGFELQARAQITDELKLIGGVGYTHSELGSGSAGSLFKGRGVPNVPNWSANAAIQYEKPLEALGLSGEFSATAELQYVSSRVADVQQSFDLDSYSVVNLRTGWKNEQGDFEVYGFARNLFDKRYEVYGSSLSGAPVVMTATGRIVGMGITKHF</sequence>
<evidence type="ECO:0000256" key="3">
    <source>
        <dbReference type="ARBA" id="ARBA00022448"/>
    </source>
</evidence>
<evidence type="ECO:0000256" key="10">
    <source>
        <dbReference type="ARBA" id="ARBA00023136"/>
    </source>
</evidence>
<evidence type="ECO:0000256" key="2">
    <source>
        <dbReference type="ARBA" id="ARBA00021261"/>
    </source>
</evidence>
<dbReference type="PANTHER" id="PTHR32552">
    <property type="entry name" value="FERRICHROME IRON RECEPTOR-RELATED"/>
    <property type="match status" value="1"/>
</dbReference>
<dbReference type="GO" id="GO:0006826">
    <property type="term" value="P:iron ion transport"/>
    <property type="evidence" value="ECO:0007669"/>
    <property type="project" value="UniProtKB-KW"/>
</dbReference>
<dbReference type="GO" id="GO:0009279">
    <property type="term" value="C:cell outer membrane"/>
    <property type="evidence" value="ECO:0007669"/>
    <property type="project" value="UniProtKB-SubCell"/>
</dbReference>
<proteinExistence type="inferred from homology"/>
<evidence type="ECO:0000256" key="13">
    <source>
        <dbReference type="RuleBase" id="RU003357"/>
    </source>
</evidence>
<dbReference type="InterPro" id="IPR036942">
    <property type="entry name" value="Beta-barrel_TonB_sf"/>
</dbReference>
<organism evidence="16 17">
    <name type="scientific">Brucella oryzae</name>
    <dbReference type="NCBI Taxonomy" id="335286"/>
    <lineage>
        <taxon>Bacteria</taxon>
        <taxon>Pseudomonadati</taxon>
        <taxon>Pseudomonadota</taxon>
        <taxon>Alphaproteobacteria</taxon>
        <taxon>Hyphomicrobiales</taxon>
        <taxon>Brucellaceae</taxon>
        <taxon>Brucella/Ochrobactrum group</taxon>
        <taxon>Brucella</taxon>
    </lineage>
</organism>
<dbReference type="PROSITE" id="PS52016">
    <property type="entry name" value="TONB_DEPENDENT_REC_3"/>
    <property type="match status" value="1"/>
</dbReference>
<evidence type="ECO:0000256" key="8">
    <source>
        <dbReference type="ARBA" id="ARBA00023065"/>
    </source>
</evidence>
<evidence type="ECO:0000256" key="12">
    <source>
        <dbReference type="PROSITE-ProRule" id="PRU01360"/>
    </source>
</evidence>
<dbReference type="Pfam" id="PF07715">
    <property type="entry name" value="Plug"/>
    <property type="match status" value="1"/>
</dbReference>
<feature type="domain" description="TonB-dependent receptor plug" evidence="15">
    <location>
        <begin position="76"/>
        <end position="183"/>
    </location>
</feature>
<dbReference type="PANTHER" id="PTHR32552:SF81">
    <property type="entry name" value="TONB-DEPENDENT OUTER MEMBRANE RECEPTOR"/>
    <property type="match status" value="1"/>
</dbReference>
<dbReference type="InterPro" id="IPR012910">
    <property type="entry name" value="Plug_dom"/>
</dbReference>
<evidence type="ECO:0000256" key="11">
    <source>
        <dbReference type="ARBA" id="ARBA00023237"/>
    </source>
</evidence>
<dbReference type="Pfam" id="PF00593">
    <property type="entry name" value="TonB_dep_Rec_b-barrel"/>
    <property type="match status" value="1"/>
</dbReference>
<keyword evidence="5" id="KW-0410">Iron transport</keyword>
<keyword evidence="3 12" id="KW-0813">Transport</keyword>
<evidence type="ECO:0000256" key="4">
    <source>
        <dbReference type="ARBA" id="ARBA00022452"/>
    </source>
</evidence>
<dbReference type="SUPFAM" id="SSF56935">
    <property type="entry name" value="Porins"/>
    <property type="match status" value="1"/>
</dbReference>
<evidence type="ECO:0000256" key="7">
    <source>
        <dbReference type="ARBA" id="ARBA00023004"/>
    </source>
</evidence>